<protein>
    <submittedName>
        <fullName evidence="1">Uncharacterized protein</fullName>
    </submittedName>
</protein>
<proteinExistence type="predicted"/>
<keyword evidence="2" id="KW-1185">Reference proteome</keyword>
<keyword evidence="1" id="KW-0614">Plasmid</keyword>
<gene>
    <name evidence="1" type="ORF">N187_D02</name>
</gene>
<sequence length="75" mass="8767">MVILMLSIKSCYQNSSITFKLHLRYKNLEIPFTLLKNKNIVPVRGIQPHSSDCLFPHPQIVNNKITYLSNQFKHL</sequence>
<evidence type="ECO:0000313" key="1">
    <source>
        <dbReference type="EMBL" id="APR65419.1"/>
    </source>
</evidence>
<accession>A0ABM6FVX0</accession>
<dbReference type="Proteomes" id="UP000185502">
    <property type="component" value="Plasmid cp5"/>
</dbReference>
<geneLocation type="plasmid" evidence="1 2">
    <name>cp5</name>
</geneLocation>
<reference evidence="1" key="1">
    <citation type="submission" date="2016-02" db="EMBL/GenBank/DDBJ databases">
        <title>Genome of the avian spirochetosis agent Borrelia anserina Es.</title>
        <authorList>
            <person name="Elbir H."/>
            <person name="Sitlani P."/>
            <person name="Bergstroem S."/>
            <person name="Barbour A.G."/>
        </authorList>
    </citation>
    <scope>NUCLEOTIDE SEQUENCE [LARGE SCALE GENOMIC DNA]</scope>
    <source>
        <strain evidence="1">Es</strain>
        <plasmid evidence="1">cp5</plasmid>
    </source>
</reference>
<dbReference type="EMBL" id="CP014521">
    <property type="protein sequence ID" value="APR65419.1"/>
    <property type="molecule type" value="Genomic_DNA"/>
</dbReference>
<name>A0ABM6FVX0_BORAN</name>
<organism evidence="1 2">
    <name type="scientific">Borrelia anserina Es</name>
    <dbReference type="NCBI Taxonomy" id="1365188"/>
    <lineage>
        <taxon>Bacteria</taxon>
        <taxon>Pseudomonadati</taxon>
        <taxon>Spirochaetota</taxon>
        <taxon>Spirochaetia</taxon>
        <taxon>Spirochaetales</taxon>
        <taxon>Borreliaceae</taxon>
        <taxon>Borrelia</taxon>
    </lineage>
</organism>
<evidence type="ECO:0000313" key="2">
    <source>
        <dbReference type="Proteomes" id="UP000185502"/>
    </source>
</evidence>